<keyword evidence="2" id="KW-1185">Reference proteome</keyword>
<gene>
    <name evidence="1" type="ORF">M404DRAFT_22022</name>
</gene>
<proteinExistence type="predicted"/>
<accession>A0A0C3KIV9</accession>
<dbReference type="HOGENOM" id="CLU_1982456_0_0_1"/>
<protein>
    <submittedName>
        <fullName evidence="1">Uncharacterized protein</fullName>
    </submittedName>
</protein>
<dbReference type="Proteomes" id="UP000054217">
    <property type="component" value="Unassembled WGS sequence"/>
</dbReference>
<reference evidence="2" key="2">
    <citation type="submission" date="2015-01" db="EMBL/GenBank/DDBJ databases">
        <title>Evolutionary Origins and Diversification of the Mycorrhizal Mutualists.</title>
        <authorList>
            <consortium name="DOE Joint Genome Institute"/>
            <consortium name="Mycorrhizal Genomics Consortium"/>
            <person name="Kohler A."/>
            <person name="Kuo A."/>
            <person name="Nagy L.G."/>
            <person name="Floudas D."/>
            <person name="Copeland A."/>
            <person name="Barry K.W."/>
            <person name="Cichocki N."/>
            <person name="Veneault-Fourrey C."/>
            <person name="LaButti K."/>
            <person name="Lindquist E.A."/>
            <person name="Lipzen A."/>
            <person name="Lundell T."/>
            <person name="Morin E."/>
            <person name="Murat C."/>
            <person name="Riley R."/>
            <person name="Ohm R."/>
            <person name="Sun H."/>
            <person name="Tunlid A."/>
            <person name="Henrissat B."/>
            <person name="Grigoriev I.V."/>
            <person name="Hibbett D.S."/>
            <person name="Martin F."/>
        </authorList>
    </citation>
    <scope>NUCLEOTIDE SEQUENCE [LARGE SCALE GENOMIC DNA]</scope>
    <source>
        <strain evidence="2">Marx 270</strain>
    </source>
</reference>
<evidence type="ECO:0000313" key="2">
    <source>
        <dbReference type="Proteomes" id="UP000054217"/>
    </source>
</evidence>
<reference evidence="1 2" key="1">
    <citation type="submission" date="2014-04" db="EMBL/GenBank/DDBJ databases">
        <authorList>
            <consortium name="DOE Joint Genome Institute"/>
            <person name="Kuo A."/>
            <person name="Kohler A."/>
            <person name="Costa M.D."/>
            <person name="Nagy L.G."/>
            <person name="Floudas D."/>
            <person name="Copeland A."/>
            <person name="Barry K.W."/>
            <person name="Cichocki N."/>
            <person name="Veneault-Fourrey C."/>
            <person name="LaButti K."/>
            <person name="Lindquist E.A."/>
            <person name="Lipzen A."/>
            <person name="Lundell T."/>
            <person name="Morin E."/>
            <person name="Murat C."/>
            <person name="Sun H."/>
            <person name="Tunlid A."/>
            <person name="Henrissat B."/>
            <person name="Grigoriev I.V."/>
            <person name="Hibbett D.S."/>
            <person name="Martin F."/>
            <person name="Nordberg H.P."/>
            <person name="Cantor M.N."/>
            <person name="Hua S.X."/>
        </authorList>
    </citation>
    <scope>NUCLEOTIDE SEQUENCE [LARGE SCALE GENOMIC DNA]</scope>
    <source>
        <strain evidence="1 2">Marx 270</strain>
    </source>
</reference>
<organism evidence="1 2">
    <name type="scientific">Pisolithus tinctorius Marx 270</name>
    <dbReference type="NCBI Taxonomy" id="870435"/>
    <lineage>
        <taxon>Eukaryota</taxon>
        <taxon>Fungi</taxon>
        <taxon>Dikarya</taxon>
        <taxon>Basidiomycota</taxon>
        <taxon>Agaricomycotina</taxon>
        <taxon>Agaricomycetes</taxon>
        <taxon>Agaricomycetidae</taxon>
        <taxon>Boletales</taxon>
        <taxon>Sclerodermatineae</taxon>
        <taxon>Pisolithaceae</taxon>
        <taxon>Pisolithus</taxon>
    </lineage>
</organism>
<name>A0A0C3KIV9_PISTI</name>
<sequence>MPGEENVCTVRTPAQVPYDVDSSENGADLHYHSYDAARTHSSYPPAREVGINRPRWTSFPSKSAPSLADWVLERPLASGPGGTRPTCNQSQSASGKRVHFDRFHGPWFSAQPPLSIRRFVDKATRC</sequence>
<dbReference type="InParanoid" id="A0A0C3KIV9"/>
<dbReference type="EMBL" id="KN831954">
    <property type="protein sequence ID" value="KIO09527.1"/>
    <property type="molecule type" value="Genomic_DNA"/>
</dbReference>
<dbReference type="AlphaFoldDB" id="A0A0C3KIV9"/>
<evidence type="ECO:0000313" key="1">
    <source>
        <dbReference type="EMBL" id="KIO09527.1"/>
    </source>
</evidence>